<dbReference type="EMBL" id="KQ976528">
    <property type="protein sequence ID" value="KYM81837.1"/>
    <property type="molecule type" value="Genomic_DNA"/>
</dbReference>
<dbReference type="AlphaFoldDB" id="A0A195BC92"/>
<evidence type="ECO:0000313" key="2">
    <source>
        <dbReference type="Proteomes" id="UP000078540"/>
    </source>
</evidence>
<evidence type="ECO:0000313" key="1">
    <source>
        <dbReference type="EMBL" id="KYM81837.1"/>
    </source>
</evidence>
<name>A0A195BC92_9HYME</name>
<feature type="non-terminal residue" evidence="1">
    <location>
        <position position="1"/>
    </location>
</feature>
<protein>
    <submittedName>
        <fullName evidence="1">Uncharacterized protein</fullName>
    </submittedName>
</protein>
<keyword evidence="2" id="KW-1185">Reference proteome</keyword>
<sequence>AIEKYVVSKNTLYCNIKIIKQGDEINLYSKSRCKKTFDEFHELLLKEYVANLSNKCMSLTKKKFLELAVLAELLKINHRFNKEKKLSSVHKQQKVLSVTDIWQVKNFTSAKHQDDWMNGEPFIKWVQYFIKFSKPTATYKLQPLNRVFYL</sequence>
<organism evidence="1 2">
    <name type="scientific">Atta colombica</name>
    <dbReference type="NCBI Taxonomy" id="520822"/>
    <lineage>
        <taxon>Eukaryota</taxon>
        <taxon>Metazoa</taxon>
        <taxon>Ecdysozoa</taxon>
        <taxon>Arthropoda</taxon>
        <taxon>Hexapoda</taxon>
        <taxon>Insecta</taxon>
        <taxon>Pterygota</taxon>
        <taxon>Neoptera</taxon>
        <taxon>Endopterygota</taxon>
        <taxon>Hymenoptera</taxon>
        <taxon>Apocrita</taxon>
        <taxon>Aculeata</taxon>
        <taxon>Formicoidea</taxon>
        <taxon>Formicidae</taxon>
        <taxon>Myrmicinae</taxon>
        <taxon>Atta</taxon>
    </lineage>
</organism>
<accession>A0A195BC92</accession>
<dbReference type="Proteomes" id="UP000078540">
    <property type="component" value="Unassembled WGS sequence"/>
</dbReference>
<gene>
    <name evidence="1" type="ORF">ALC53_07629</name>
</gene>
<dbReference type="STRING" id="520822.A0A195BC92"/>
<reference evidence="1 2" key="1">
    <citation type="submission" date="2015-09" db="EMBL/GenBank/DDBJ databases">
        <title>Atta colombica WGS genome.</title>
        <authorList>
            <person name="Nygaard S."/>
            <person name="Hu H."/>
            <person name="Boomsma J."/>
            <person name="Zhang G."/>
        </authorList>
    </citation>
    <scope>NUCLEOTIDE SEQUENCE [LARGE SCALE GENOMIC DNA]</scope>
    <source>
        <strain evidence="1">Treedump-2</strain>
        <tissue evidence="1">Whole body</tissue>
    </source>
</reference>
<proteinExistence type="predicted"/>